<sequence length="601" mass="69917">MILQKFALYPYSEETTRLYMKTTDDVVTDKEKVELKTLAKVNLETYFNLFSCLKWKKYVGVESVYLRLKLNGIVKVKIDHLQVKDGDVERHGVLDEEIQSDASGYVTSNEFTLPEEGMLGVMIEAVSESVLYEVDFSTDQTGLEENDICIGIGICTFKREKYVERNMNLLKEGILNNPAAEAYEHIKICISDNAGTLEPEKIENPEIHVVKNKNLGGVGGFTRTMLEYLNGEEKISHVLLMDDDAIILPETIERNYLFLKHLKKKYYNYVIGGALMRLDHPSIQYESGALWNNGDMIAHNHDFDMTSLAECITNEVEIEHDYVGWWYSCIPVTFINKNKLPLPLFIHRDDIEYGLRANGEFILLNGICVWHEAFENKCPGTNEYYDIRNLAILNAIHDEKFTAKQFKKVLFKEISSNIGKYRYKYVDLNLLGTLDFLKGAKWFSEQDGIEIHKKLAAYNYEMKSKEDFIGYKGLTEEDLSPYGKEQRKNVPFMEKIWKMATMNGHFLPARHGKPKAEIPYPNIYDLYRYKEVLYIDSTDHVLDAKRSVITMIASYIKFFKVCKHIDQRYDKVCKQYRNMFGTFTSKDFWNHYLELDKNMDL</sequence>
<dbReference type="Pfam" id="PF17994">
    <property type="entry name" value="Glft2_N"/>
    <property type="match status" value="1"/>
</dbReference>
<dbReference type="GO" id="GO:0016740">
    <property type="term" value="F:transferase activity"/>
    <property type="evidence" value="ECO:0007669"/>
    <property type="project" value="UniProtKB-KW"/>
</dbReference>
<accession>A0A3R6HVU1</accession>
<name>A0A3R6HVU1_9FIRM</name>
<keyword evidence="2" id="KW-0808">Transferase</keyword>
<dbReference type="AlphaFoldDB" id="A0A3R6HVU1"/>
<proteinExistence type="predicted"/>
<dbReference type="InterPro" id="IPR040492">
    <property type="entry name" value="GlfT2_N"/>
</dbReference>
<evidence type="ECO:0000313" key="3">
    <source>
        <dbReference type="Proteomes" id="UP000284579"/>
    </source>
</evidence>
<gene>
    <name evidence="2" type="ORF">DW656_02225</name>
</gene>
<dbReference type="SUPFAM" id="SSF53448">
    <property type="entry name" value="Nucleotide-diphospho-sugar transferases"/>
    <property type="match status" value="1"/>
</dbReference>
<evidence type="ECO:0000259" key="1">
    <source>
        <dbReference type="Pfam" id="PF17994"/>
    </source>
</evidence>
<dbReference type="Proteomes" id="UP000284579">
    <property type="component" value="Unassembled WGS sequence"/>
</dbReference>
<evidence type="ECO:0000313" key="2">
    <source>
        <dbReference type="EMBL" id="RHF86097.1"/>
    </source>
</evidence>
<feature type="domain" description="Galactofuranosyltransferase GlfT2 N-terminal" evidence="1">
    <location>
        <begin position="25"/>
        <end position="85"/>
    </location>
</feature>
<dbReference type="EMBL" id="QRHO01000001">
    <property type="protein sequence ID" value="RHF86097.1"/>
    <property type="molecule type" value="Genomic_DNA"/>
</dbReference>
<dbReference type="Gene3D" id="3.90.550.60">
    <property type="match status" value="1"/>
</dbReference>
<protein>
    <submittedName>
        <fullName evidence="2">Glycosyltransferase family 2 protein</fullName>
    </submittedName>
</protein>
<reference evidence="2 3" key="1">
    <citation type="submission" date="2018-08" db="EMBL/GenBank/DDBJ databases">
        <title>A genome reference for cultivated species of the human gut microbiota.</title>
        <authorList>
            <person name="Zou Y."/>
            <person name="Xue W."/>
            <person name="Luo G."/>
        </authorList>
    </citation>
    <scope>NUCLEOTIDE SEQUENCE [LARGE SCALE GENOMIC DNA]</scope>
    <source>
        <strain evidence="2 3">AM23-3</strain>
    </source>
</reference>
<comment type="caution">
    <text evidence="2">The sequence shown here is derived from an EMBL/GenBank/DDBJ whole genome shotgun (WGS) entry which is preliminary data.</text>
</comment>
<dbReference type="InterPro" id="IPR029044">
    <property type="entry name" value="Nucleotide-diphossugar_trans"/>
</dbReference>
<organism evidence="2 3">
    <name type="scientific">Coprococcus comes</name>
    <dbReference type="NCBI Taxonomy" id="410072"/>
    <lineage>
        <taxon>Bacteria</taxon>
        <taxon>Bacillati</taxon>
        <taxon>Bacillota</taxon>
        <taxon>Clostridia</taxon>
        <taxon>Lachnospirales</taxon>
        <taxon>Lachnospiraceae</taxon>
        <taxon>Coprococcus</taxon>
    </lineage>
</organism>